<dbReference type="InterPro" id="IPR024264">
    <property type="entry name" value="DUF3786"/>
</dbReference>
<feature type="domain" description="DUF3786" evidence="1">
    <location>
        <begin position="21"/>
        <end position="193"/>
    </location>
</feature>
<name>A0A5K7ZXG8_9BACT</name>
<dbReference type="Pfam" id="PF12654">
    <property type="entry name" value="DUF3786"/>
    <property type="match status" value="1"/>
</dbReference>
<gene>
    <name evidence="2" type="ORF">DSCO28_54400</name>
</gene>
<protein>
    <recommendedName>
        <fullName evidence="1">DUF3786 domain-containing protein</fullName>
    </recommendedName>
</protein>
<organism evidence="2 3">
    <name type="scientific">Desulfosarcina ovata subsp. sediminis</name>
    <dbReference type="NCBI Taxonomy" id="885957"/>
    <lineage>
        <taxon>Bacteria</taxon>
        <taxon>Pseudomonadati</taxon>
        <taxon>Thermodesulfobacteriota</taxon>
        <taxon>Desulfobacteria</taxon>
        <taxon>Desulfobacterales</taxon>
        <taxon>Desulfosarcinaceae</taxon>
        <taxon>Desulfosarcina</taxon>
    </lineage>
</organism>
<evidence type="ECO:0000313" key="2">
    <source>
        <dbReference type="EMBL" id="BBO84874.1"/>
    </source>
</evidence>
<dbReference type="Proteomes" id="UP000425960">
    <property type="component" value="Chromosome"/>
</dbReference>
<evidence type="ECO:0000259" key="1">
    <source>
        <dbReference type="Pfam" id="PF12654"/>
    </source>
</evidence>
<reference evidence="2 3" key="1">
    <citation type="submission" date="2019-11" db="EMBL/GenBank/DDBJ databases">
        <title>Comparative genomics of hydrocarbon-degrading Desulfosarcina strains.</title>
        <authorList>
            <person name="Watanabe M."/>
            <person name="Kojima H."/>
            <person name="Fukui M."/>
        </authorList>
    </citation>
    <scope>NUCLEOTIDE SEQUENCE [LARGE SCALE GENOMIC DNA]</scope>
    <source>
        <strain evidence="2 3">28bB2T</strain>
    </source>
</reference>
<dbReference type="AlphaFoldDB" id="A0A5K7ZXG8"/>
<proteinExistence type="predicted"/>
<dbReference type="EMBL" id="AP021876">
    <property type="protein sequence ID" value="BBO84874.1"/>
    <property type="molecule type" value="Genomic_DNA"/>
</dbReference>
<dbReference type="KEGG" id="dov:DSCO28_54400"/>
<sequence>MTDNYQTIVNDNLKRLYANLPEDLNTRLPASRDGRCFAFTAFGQKSVIAPDGITLDGEPVPSIIGILLSLYALNASTETPILEPLKAFKEFPDSAPYVGAFTSHTEQILVPAVPKIRLKVDLIKQRLGGQAAPAATGGDFAFVVRPLPKIDLCYIFYEADEDFPPSVTCLYSNNANRFMPMDGLADVGEYTSKTILNLK</sequence>
<accession>A0A5K7ZXG8</accession>
<evidence type="ECO:0000313" key="3">
    <source>
        <dbReference type="Proteomes" id="UP000425960"/>
    </source>
</evidence>